<proteinExistence type="predicted"/>
<dbReference type="HOGENOM" id="CLU_2040315_0_0_1"/>
<organism evidence="1">
    <name type="scientific">Magallana gigas</name>
    <name type="common">Pacific oyster</name>
    <name type="synonym">Crassostrea gigas</name>
    <dbReference type="NCBI Taxonomy" id="29159"/>
    <lineage>
        <taxon>Eukaryota</taxon>
        <taxon>Metazoa</taxon>
        <taxon>Spiralia</taxon>
        <taxon>Lophotrochozoa</taxon>
        <taxon>Mollusca</taxon>
        <taxon>Bivalvia</taxon>
        <taxon>Autobranchia</taxon>
        <taxon>Pteriomorphia</taxon>
        <taxon>Ostreida</taxon>
        <taxon>Ostreoidea</taxon>
        <taxon>Ostreidae</taxon>
        <taxon>Magallana</taxon>
    </lineage>
</organism>
<reference evidence="1" key="1">
    <citation type="journal article" date="2012" name="Nature">
        <title>The oyster genome reveals stress adaptation and complexity of shell formation.</title>
        <authorList>
            <person name="Zhang G."/>
            <person name="Fang X."/>
            <person name="Guo X."/>
            <person name="Li L."/>
            <person name="Luo R."/>
            <person name="Xu F."/>
            <person name="Yang P."/>
            <person name="Zhang L."/>
            <person name="Wang X."/>
            <person name="Qi H."/>
            <person name="Xiong Z."/>
            <person name="Que H."/>
            <person name="Xie Y."/>
            <person name="Holland P.W."/>
            <person name="Paps J."/>
            <person name="Zhu Y."/>
            <person name="Wu F."/>
            <person name="Chen Y."/>
            <person name="Wang J."/>
            <person name="Peng C."/>
            <person name="Meng J."/>
            <person name="Yang L."/>
            <person name="Liu J."/>
            <person name="Wen B."/>
            <person name="Zhang N."/>
            <person name="Huang Z."/>
            <person name="Zhu Q."/>
            <person name="Feng Y."/>
            <person name="Mount A."/>
            <person name="Hedgecock D."/>
            <person name="Xu Z."/>
            <person name="Liu Y."/>
            <person name="Domazet-Loso T."/>
            <person name="Du Y."/>
            <person name="Sun X."/>
            <person name="Zhang S."/>
            <person name="Liu B."/>
            <person name="Cheng P."/>
            <person name="Jiang X."/>
            <person name="Li J."/>
            <person name="Fan D."/>
            <person name="Wang W."/>
            <person name="Fu W."/>
            <person name="Wang T."/>
            <person name="Wang B."/>
            <person name="Zhang J."/>
            <person name="Peng Z."/>
            <person name="Li Y."/>
            <person name="Li N."/>
            <person name="Wang J."/>
            <person name="Chen M."/>
            <person name="He Y."/>
            <person name="Tan F."/>
            <person name="Song X."/>
            <person name="Zheng Q."/>
            <person name="Huang R."/>
            <person name="Yang H."/>
            <person name="Du X."/>
            <person name="Chen L."/>
            <person name="Yang M."/>
            <person name="Gaffney P.M."/>
            <person name="Wang S."/>
            <person name="Luo L."/>
            <person name="She Z."/>
            <person name="Ming Y."/>
            <person name="Huang W."/>
            <person name="Zhang S."/>
            <person name="Huang B."/>
            <person name="Zhang Y."/>
            <person name="Qu T."/>
            <person name="Ni P."/>
            <person name="Miao G."/>
            <person name="Wang J."/>
            <person name="Wang Q."/>
            <person name="Steinberg C.E."/>
            <person name="Wang H."/>
            <person name="Li N."/>
            <person name="Qian L."/>
            <person name="Zhang G."/>
            <person name="Li Y."/>
            <person name="Yang H."/>
            <person name="Liu X."/>
            <person name="Wang J."/>
            <person name="Yin Y."/>
            <person name="Wang J."/>
        </authorList>
    </citation>
    <scope>NUCLEOTIDE SEQUENCE [LARGE SCALE GENOMIC DNA]</scope>
    <source>
        <strain evidence="1">05x7-T-G4-1.051#20</strain>
    </source>
</reference>
<dbReference type="AlphaFoldDB" id="K1PT66"/>
<dbReference type="EMBL" id="JH818076">
    <property type="protein sequence ID" value="EKC22044.1"/>
    <property type="molecule type" value="Genomic_DNA"/>
</dbReference>
<dbReference type="InParanoid" id="K1PT66"/>
<gene>
    <name evidence="1" type="ORF">CGI_10002886</name>
</gene>
<evidence type="ECO:0000313" key="1">
    <source>
        <dbReference type="EMBL" id="EKC22044.1"/>
    </source>
</evidence>
<sequence>MVLDGPSISNWTLAHVATSKLAPADDWEGQAPILRSCSLLLKEASQLSIVMRLVDEQLTRYQRLTYRRIHGTLHELWAEYEEDHHYIPFSAWSRTGGRARCSQTGPVIANYVLIPKNVIVL</sequence>
<protein>
    <submittedName>
        <fullName evidence="1">Uncharacterized protein</fullName>
    </submittedName>
</protein>
<accession>K1PT66</accession>
<name>K1PT66_MAGGI</name>